<dbReference type="Proteomes" id="UP000292781">
    <property type="component" value="Unassembled WGS sequence"/>
</dbReference>
<evidence type="ECO:0000256" key="6">
    <source>
        <dbReference type="ARBA" id="ARBA00023004"/>
    </source>
</evidence>
<keyword evidence="1" id="KW-0813">Transport</keyword>
<dbReference type="PANTHER" id="PTHR43034">
    <property type="entry name" value="ION-TRANSLOCATING OXIDOREDUCTASE COMPLEX SUBUNIT C"/>
    <property type="match status" value="1"/>
</dbReference>
<dbReference type="RefSeq" id="WP_131310652.1">
    <property type="nucleotide sequence ID" value="NZ_SJFN01000026.1"/>
</dbReference>
<evidence type="ECO:0000313" key="10">
    <source>
        <dbReference type="Proteomes" id="UP000292781"/>
    </source>
</evidence>
<proteinExistence type="predicted"/>
<keyword evidence="6" id="KW-0408">Iron</keyword>
<dbReference type="OrthoDB" id="9767754at2"/>
<evidence type="ECO:0000256" key="4">
    <source>
        <dbReference type="ARBA" id="ARBA00022737"/>
    </source>
</evidence>
<evidence type="ECO:0000256" key="2">
    <source>
        <dbReference type="ARBA" id="ARBA00022485"/>
    </source>
</evidence>
<reference evidence="9 10" key="1">
    <citation type="submission" date="2019-02" db="EMBL/GenBank/DDBJ databases">
        <title>Siculibacillus lacustris gen. nov., sp. nov., a new rosette-forming bacterium isolated from a freshwater crater lake (Lake St. Ana, Romania).</title>
        <authorList>
            <person name="Felfoldi T."/>
            <person name="Marton Z."/>
            <person name="Szabo A."/>
            <person name="Mentes A."/>
            <person name="Boka K."/>
            <person name="Marialigeti K."/>
            <person name="Mathe I."/>
            <person name="Koncz M."/>
            <person name="Schumann P."/>
            <person name="Toth E."/>
        </authorList>
    </citation>
    <scope>NUCLEOTIDE SEQUENCE [LARGE SCALE GENOMIC DNA]</scope>
    <source>
        <strain evidence="9 10">SA-279</strain>
    </source>
</reference>
<organism evidence="9 10">
    <name type="scientific">Siculibacillus lacustris</name>
    <dbReference type="NCBI Taxonomy" id="1549641"/>
    <lineage>
        <taxon>Bacteria</taxon>
        <taxon>Pseudomonadati</taxon>
        <taxon>Pseudomonadota</taxon>
        <taxon>Alphaproteobacteria</taxon>
        <taxon>Hyphomicrobiales</taxon>
        <taxon>Ancalomicrobiaceae</taxon>
        <taxon>Siculibacillus</taxon>
    </lineage>
</organism>
<dbReference type="PIRSF" id="PIRSF036408">
    <property type="entry name" value="PduS_prd"/>
    <property type="match status" value="1"/>
</dbReference>
<dbReference type="Gene3D" id="3.40.50.11540">
    <property type="entry name" value="NADH-ubiquinone oxidoreductase 51kDa subunit"/>
    <property type="match status" value="1"/>
</dbReference>
<sequence>MDRTAFLAAVEAAGIVGEGGAGFPSHVKYAATADTVIANGCECEPLLHTDQHLLLHHADEIVRGLSLVQAATGAARGVVALKRKYTEATDILRRAIGARPLEIALLDNFYPAGDEQILTREVTGRSVPPLGLPLHVGVVVANVGTLVSAAAAADGVPLTHKYLTITGDVARPGILRVPTGTPLSACLAAAGGATIADPVFVLGGPMMGRVVDEAAAFAREVVTKTSGGLIVIPRGHHLHVNATTPASHTRARAAAACIQCRMCSDLCPRQLVGQPFETHRVMRAFAHHRETEGADGKLALLCCDCGVCEHFACPMGLLPRRINQSIKTRFRAEKIAYDGPRTIEENRVHWREFRKVPVPRLASKIGISRYLDLPCDDLGELQPERVVIPLAQHIGAPARAVVRPGDVVRRGDLVGTIPDGALGARIHTGIDGTVESVGATVVVAR</sequence>
<gene>
    <name evidence="9" type="ORF">EYW49_16100</name>
</gene>
<keyword evidence="10" id="KW-1185">Reference proteome</keyword>
<keyword evidence="4" id="KW-0677">Repeat</keyword>
<dbReference type="Pfam" id="PF01512">
    <property type="entry name" value="Complex1_51K"/>
    <property type="match status" value="1"/>
</dbReference>
<keyword evidence="3" id="KW-0479">Metal-binding</keyword>
<protein>
    <submittedName>
        <fullName evidence="9">Propanediol utilization protein</fullName>
    </submittedName>
</protein>
<dbReference type="Pfam" id="PF13534">
    <property type="entry name" value="Fer4_17"/>
    <property type="match status" value="1"/>
</dbReference>
<accession>A0A4Q9VJF5</accession>
<dbReference type="SUPFAM" id="SSF46548">
    <property type="entry name" value="alpha-helical ferredoxin"/>
    <property type="match status" value="1"/>
</dbReference>
<evidence type="ECO:0000256" key="5">
    <source>
        <dbReference type="ARBA" id="ARBA00022982"/>
    </source>
</evidence>
<dbReference type="InterPro" id="IPR037225">
    <property type="entry name" value="Nuo51_FMN-bd_sf"/>
</dbReference>
<dbReference type="Pfam" id="PF13375">
    <property type="entry name" value="RnfC_N"/>
    <property type="match status" value="1"/>
</dbReference>
<dbReference type="PROSITE" id="PS00198">
    <property type="entry name" value="4FE4S_FER_1"/>
    <property type="match status" value="1"/>
</dbReference>
<keyword evidence="7" id="KW-0411">Iron-sulfur</keyword>
<evidence type="ECO:0000256" key="7">
    <source>
        <dbReference type="ARBA" id="ARBA00023014"/>
    </source>
</evidence>
<dbReference type="GO" id="GO:0016020">
    <property type="term" value="C:membrane"/>
    <property type="evidence" value="ECO:0007669"/>
    <property type="project" value="InterPro"/>
</dbReference>
<evidence type="ECO:0000259" key="8">
    <source>
        <dbReference type="PROSITE" id="PS51379"/>
    </source>
</evidence>
<keyword evidence="5" id="KW-0249">Electron transport</keyword>
<dbReference type="GO" id="GO:0009055">
    <property type="term" value="F:electron transfer activity"/>
    <property type="evidence" value="ECO:0007669"/>
    <property type="project" value="InterPro"/>
</dbReference>
<dbReference type="PANTHER" id="PTHR43034:SF2">
    <property type="entry name" value="ION-TRANSLOCATING OXIDOREDUCTASE COMPLEX SUBUNIT C"/>
    <property type="match status" value="1"/>
</dbReference>
<dbReference type="InterPro" id="IPR011538">
    <property type="entry name" value="Nuo51_FMN-bd"/>
</dbReference>
<dbReference type="SUPFAM" id="SSF142019">
    <property type="entry name" value="Nqo1 FMN-binding domain-like"/>
    <property type="match status" value="1"/>
</dbReference>
<dbReference type="InterPro" id="IPR017900">
    <property type="entry name" value="4Fe4S_Fe_S_CS"/>
</dbReference>
<comment type="caution">
    <text evidence="9">The sequence shown here is derived from an EMBL/GenBank/DDBJ whole genome shotgun (WGS) entry which is preliminary data.</text>
</comment>
<evidence type="ECO:0000313" key="9">
    <source>
        <dbReference type="EMBL" id="TBW35341.1"/>
    </source>
</evidence>
<dbReference type="Pfam" id="PF10531">
    <property type="entry name" value="SLBB"/>
    <property type="match status" value="1"/>
</dbReference>
<dbReference type="GO" id="GO:0051539">
    <property type="term" value="F:4 iron, 4 sulfur cluster binding"/>
    <property type="evidence" value="ECO:0007669"/>
    <property type="project" value="UniProtKB-KW"/>
</dbReference>
<dbReference type="InterPro" id="IPR010208">
    <property type="entry name" value="Ion_transpt_RnfC/RsxC"/>
</dbReference>
<evidence type="ECO:0000256" key="3">
    <source>
        <dbReference type="ARBA" id="ARBA00022723"/>
    </source>
</evidence>
<dbReference type="GO" id="GO:0046872">
    <property type="term" value="F:metal ion binding"/>
    <property type="evidence" value="ECO:0007669"/>
    <property type="project" value="UniProtKB-KW"/>
</dbReference>
<dbReference type="PROSITE" id="PS51379">
    <property type="entry name" value="4FE4S_FER_2"/>
    <property type="match status" value="1"/>
</dbReference>
<dbReference type="Gene3D" id="3.10.20.600">
    <property type="match status" value="1"/>
</dbReference>
<evidence type="ECO:0000256" key="1">
    <source>
        <dbReference type="ARBA" id="ARBA00022448"/>
    </source>
</evidence>
<dbReference type="InterPro" id="IPR017896">
    <property type="entry name" value="4Fe4S_Fe-S-bd"/>
</dbReference>
<dbReference type="SUPFAM" id="SSF142984">
    <property type="entry name" value="Nqo1 middle domain-like"/>
    <property type="match status" value="1"/>
</dbReference>
<feature type="domain" description="4Fe-4S ferredoxin-type" evidence="8">
    <location>
        <begin position="248"/>
        <end position="277"/>
    </location>
</feature>
<dbReference type="EMBL" id="SJFN01000026">
    <property type="protein sequence ID" value="TBW35341.1"/>
    <property type="molecule type" value="Genomic_DNA"/>
</dbReference>
<dbReference type="InterPro" id="IPR026902">
    <property type="entry name" value="RnfC_N"/>
</dbReference>
<keyword evidence="2" id="KW-0004">4Fe-4S</keyword>
<dbReference type="AlphaFoldDB" id="A0A4Q9VJF5"/>
<name>A0A4Q9VJF5_9HYPH</name>
<dbReference type="InterPro" id="IPR017054">
    <property type="entry name" value="PduS"/>
</dbReference>
<dbReference type="InterPro" id="IPR019554">
    <property type="entry name" value="Soluble_ligand-bd"/>
</dbReference>